<dbReference type="OrthoDB" id="9803416at2"/>
<evidence type="ECO:0000256" key="9">
    <source>
        <dbReference type="ARBA" id="ARBA00023136"/>
    </source>
</evidence>
<dbReference type="CDD" id="cd12821">
    <property type="entry name" value="EcCorA_ZntB-like"/>
    <property type="match status" value="1"/>
</dbReference>
<evidence type="ECO:0000256" key="6">
    <source>
        <dbReference type="ARBA" id="ARBA00022842"/>
    </source>
</evidence>
<evidence type="ECO:0000313" key="13">
    <source>
        <dbReference type="EMBL" id="RWR12415.1"/>
    </source>
</evidence>
<dbReference type="Pfam" id="PF01544">
    <property type="entry name" value="CorA"/>
    <property type="match status" value="1"/>
</dbReference>
<proteinExistence type="inferred from homology"/>
<organism evidence="13 14">
    <name type="scientific">Siminovitchia fortis</name>
    <dbReference type="NCBI Taxonomy" id="254758"/>
    <lineage>
        <taxon>Bacteria</taxon>
        <taxon>Bacillati</taxon>
        <taxon>Bacillota</taxon>
        <taxon>Bacilli</taxon>
        <taxon>Bacillales</taxon>
        <taxon>Bacillaceae</taxon>
        <taxon>Siminovitchia</taxon>
    </lineage>
</organism>
<evidence type="ECO:0000256" key="3">
    <source>
        <dbReference type="ARBA" id="ARBA00022448"/>
    </source>
</evidence>
<dbReference type="PANTHER" id="PTHR46494">
    <property type="entry name" value="CORA FAMILY METAL ION TRANSPORTER (EUROFUNG)"/>
    <property type="match status" value="1"/>
</dbReference>
<keyword evidence="5 12" id="KW-0812">Transmembrane</keyword>
<keyword evidence="7 12" id="KW-1133">Transmembrane helix</keyword>
<evidence type="ECO:0000256" key="8">
    <source>
        <dbReference type="ARBA" id="ARBA00023065"/>
    </source>
</evidence>
<dbReference type="GO" id="GO:0005886">
    <property type="term" value="C:plasma membrane"/>
    <property type="evidence" value="ECO:0007669"/>
    <property type="project" value="UniProtKB-SubCell"/>
</dbReference>
<accession>A0A443IWG8</accession>
<evidence type="ECO:0000256" key="4">
    <source>
        <dbReference type="ARBA" id="ARBA00022475"/>
    </source>
</evidence>
<comment type="similarity">
    <text evidence="2">Belongs to the CorA metal ion transporter (MIT) (TC 1.A.35) family.</text>
</comment>
<gene>
    <name evidence="13" type="ORF">D4N35_006890</name>
</gene>
<dbReference type="GO" id="GO:0015087">
    <property type="term" value="F:cobalt ion transmembrane transporter activity"/>
    <property type="evidence" value="ECO:0007669"/>
    <property type="project" value="TreeGrafter"/>
</dbReference>
<dbReference type="GO" id="GO:0000287">
    <property type="term" value="F:magnesium ion binding"/>
    <property type="evidence" value="ECO:0007669"/>
    <property type="project" value="TreeGrafter"/>
</dbReference>
<keyword evidence="6" id="KW-0460">Magnesium</keyword>
<protein>
    <recommendedName>
        <fullName evidence="15">Magnesium transport protein CorA</fullName>
    </recommendedName>
</protein>
<keyword evidence="14" id="KW-1185">Reference proteome</keyword>
<dbReference type="EMBL" id="QYTU02000011">
    <property type="protein sequence ID" value="RWR12415.1"/>
    <property type="molecule type" value="Genomic_DNA"/>
</dbReference>
<evidence type="ECO:0000256" key="11">
    <source>
        <dbReference type="ARBA" id="ARBA00045497"/>
    </source>
</evidence>
<evidence type="ECO:0000256" key="10">
    <source>
        <dbReference type="ARBA" id="ARBA00034269"/>
    </source>
</evidence>
<dbReference type="PANTHER" id="PTHR46494:SF2">
    <property type="entry name" value="MAGNESIUM TRANSPORT PROTEIN CORA"/>
    <property type="match status" value="1"/>
</dbReference>
<evidence type="ECO:0000256" key="5">
    <source>
        <dbReference type="ARBA" id="ARBA00022692"/>
    </source>
</evidence>
<evidence type="ECO:0000256" key="7">
    <source>
        <dbReference type="ARBA" id="ARBA00022989"/>
    </source>
</evidence>
<keyword evidence="3" id="KW-0813">Transport</keyword>
<dbReference type="FunFam" id="1.20.58.340:FF:000004">
    <property type="entry name" value="Magnesium transport protein CorA"/>
    <property type="match status" value="1"/>
</dbReference>
<dbReference type="GO" id="GO:0050897">
    <property type="term" value="F:cobalt ion binding"/>
    <property type="evidence" value="ECO:0007669"/>
    <property type="project" value="TreeGrafter"/>
</dbReference>
<dbReference type="Gene3D" id="1.20.58.340">
    <property type="entry name" value="Magnesium transport protein CorA, transmembrane region"/>
    <property type="match status" value="2"/>
</dbReference>
<feature type="transmembrane region" description="Helical" evidence="12">
    <location>
        <begin position="280"/>
        <end position="300"/>
    </location>
</feature>
<evidence type="ECO:0000256" key="2">
    <source>
        <dbReference type="ARBA" id="ARBA00009765"/>
    </source>
</evidence>
<comment type="catalytic activity">
    <reaction evidence="10">
        <text>Mg(2+)(in) = Mg(2+)(out)</text>
        <dbReference type="Rhea" id="RHEA:29827"/>
        <dbReference type="ChEBI" id="CHEBI:18420"/>
    </reaction>
</comment>
<comment type="function">
    <text evidence="11">Mediates influx of magnesium ions. Alternates between open and closed states. Activated by low cytoplasmic Mg(2+) levels. Inactive when cytoplasmic Mg(2+) levels are high.</text>
</comment>
<comment type="subcellular location">
    <subcellularLocation>
        <location evidence="1">Cell membrane</location>
        <topology evidence="1">Multi-pass membrane protein</topology>
    </subcellularLocation>
</comment>
<dbReference type="InterPro" id="IPR045863">
    <property type="entry name" value="CorA_TM1_TM2"/>
</dbReference>
<comment type="caution">
    <text evidence="13">The sequence shown here is derived from an EMBL/GenBank/DDBJ whole genome shotgun (WGS) entry which is preliminary data.</text>
</comment>
<evidence type="ECO:0008006" key="15">
    <source>
        <dbReference type="Google" id="ProtNLM"/>
    </source>
</evidence>
<keyword evidence="8" id="KW-0406">Ion transport</keyword>
<keyword evidence="4" id="KW-1003">Cell membrane</keyword>
<evidence type="ECO:0000313" key="14">
    <source>
        <dbReference type="Proteomes" id="UP000273811"/>
    </source>
</evidence>
<name>A0A443IWG8_9BACI</name>
<dbReference type="SUPFAM" id="SSF143865">
    <property type="entry name" value="CorA soluble domain-like"/>
    <property type="match status" value="1"/>
</dbReference>
<evidence type="ECO:0000256" key="1">
    <source>
        <dbReference type="ARBA" id="ARBA00004651"/>
    </source>
</evidence>
<evidence type="ECO:0000256" key="12">
    <source>
        <dbReference type="SAM" id="Phobius"/>
    </source>
</evidence>
<dbReference type="InterPro" id="IPR045861">
    <property type="entry name" value="CorA_cytoplasmic_dom"/>
</dbReference>
<reference evidence="13" key="1">
    <citation type="submission" date="2018-12" db="EMBL/GenBank/DDBJ databases">
        <authorList>
            <person name="Sun L."/>
            <person name="Chen Z."/>
        </authorList>
    </citation>
    <scope>NUCLEOTIDE SEQUENCE [LARGE SCALE GENOMIC DNA]</scope>
    <source>
        <strain evidence="13">DSM 16012</strain>
    </source>
</reference>
<dbReference type="InterPro" id="IPR002523">
    <property type="entry name" value="MgTranspt_CorA/ZnTranspt_ZntB"/>
</dbReference>
<keyword evidence="9 12" id="KW-0472">Membrane</keyword>
<dbReference type="Proteomes" id="UP000273811">
    <property type="component" value="Unassembled WGS sequence"/>
</dbReference>
<sequence length="324" mass="38171">MRSEEIKKAHQFEHGWTWIDLDFEDEDQIEQLKRKSSEFGLWMKNAKSIKSTSLDIMTLDKANNSALVGSLNYLCDPENADSYELLHFYISKDLLITIDLDIDSIFDYDLKSVLEQFRMCENAIEGFLLIIGKVVNNFLDGIDDFEEKLLSLEKKVRRRDHGNLLEEIFECRSDMLFLKQLTIPVEELLLALREAYLDQVEEMDAYRKAVIRVERTMKLLYHYDNQIETLLNINMNVYSYRGNEIIKALTVFTVLVTPITVLGALWGMNFKYMPEFDWKYGYAFAWGVILLSTGLIYWWLHEKGWTGDVMKGRKQKARQKNQKY</sequence>
<dbReference type="GO" id="GO:0015095">
    <property type="term" value="F:magnesium ion transmembrane transporter activity"/>
    <property type="evidence" value="ECO:0007669"/>
    <property type="project" value="TreeGrafter"/>
</dbReference>
<dbReference type="SUPFAM" id="SSF144083">
    <property type="entry name" value="Magnesium transport protein CorA, transmembrane region"/>
    <property type="match status" value="1"/>
</dbReference>
<dbReference type="AlphaFoldDB" id="A0A443IWG8"/>
<feature type="transmembrane region" description="Helical" evidence="12">
    <location>
        <begin position="245"/>
        <end position="268"/>
    </location>
</feature>
<dbReference type="RefSeq" id="WP_120071800.1">
    <property type="nucleotide sequence ID" value="NZ_CP126113.1"/>
</dbReference>